<dbReference type="Proteomes" id="UP000233293">
    <property type="component" value="Unassembled WGS sequence"/>
</dbReference>
<name>A0A2N3PXB5_9PROT</name>
<dbReference type="EMBL" id="PIUM01000007">
    <property type="protein sequence ID" value="PKU25037.1"/>
    <property type="molecule type" value="Genomic_DNA"/>
</dbReference>
<dbReference type="InterPro" id="IPR017827">
    <property type="entry name" value="HSQ_synthase_HpnC"/>
</dbReference>
<organism evidence="1 2">
    <name type="scientific">Telmatospirillum siberiense</name>
    <dbReference type="NCBI Taxonomy" id="382514"/>
    <lineage>
        <taxon>Bacteria</taxon>
        <taxon>Pseudomonadati</taxon>
        <taxon>Pseudomonadota</taxon>
        <taxon>Alphaproteobacteria</taxon>
        <taxon>Rhodospirillales</taxon>
        <taxon>Rhodospirillaceae</taxon>
        <taxon>Telmatospirillum</taxon>
    </lineage>
</organism>
<dbReference type="InterPro" id="IPR008949">
    <property type="entry name" value="Isoprenoid_synthase_dom_sf"/>
</dbReference>
<dbReference type="SFLD" id="SFLDG01018">
    <property type="entry name" value="Squalene/Phytoene_Synthase_Lik"/>
    <property type="match status" value="1"/>
</dbReference>
<protein>
    <submittedName>
        <fullName evidence="1">Squalene synthase HpnC</fullName>
    </submittedName>
</protein>
<reference evidence="2" key="1">
    <citation type="submission" date="2017-12" db="EMBL/GenBank/DDBJ databases">
        <title>Draft genome sequence of Telmatospirillum siberiense 26-4b1T, an acidotolerant peatland alphaproteobacterium potentially involved in sulfur cycling.</title>
        <authorList>
            <person name="Hausmann B."/>
            <person name="Pjevac P."/>
            <person name="Schreck K."/>
            <person name="Herbold C.W."/>
            <person name="Daims H."/>
            <person name="Wagner M."/>
            <person name="Pester M."/>
            <person name="Loy A."/>
        </authorList>
    </citation>
    <scope>NUCLEOTIDE SEQUENCE [LARGE SCALE GENOMIC DNA]</scope>
    <source>
        <strain evidence="2">26-4b1</strain>
    </source>
</reference>
<dbReference type="SFLD" id="SFLDG01212">
    <property type="entry name" value="Phytoene_synthase_like"/>
    <property type="match status" value="1"/>
</dbReference>
<dbReference type="SUPFAM" id="SSF48576">
    <property type="entry name" value="Terpenoid synthases"/>
    <property type="match status" value="1"/>
</dbReference>
<dbReference type="GO" id="GO:0004311">
    <property type="term" value="F:geranylgeranyl diphosphate synthase activity"/>
    <property type="evidence" value="ECO:0007669"/>
    <property type="project" value="InterPro"/>
</dbReference>
<dbReference type="GO" id="GO:0016114">
    <property type="term" value="P:terpenoid biosynthetic process"/>
    <property type="evidence" value="ECO:0007669"/>
    <property type="project" value="UniProtKB-ARBA"/>
</dbReference>
<dbReference type="PANTHER" id="PTHR31480">
    <property type="entry name" value="BIFUNCTIONAL LYCOPENE CYCLASE/PHYTOENE SYNTHASE"/>
    <property type="match status" value="1"/>
</dbReference>
<dbReference type="Gene3D" id="1.10.600.10">
    <property type="entry name" value="Farnesyl Diphosphate Synthase"/>
    <property type="match status" value="1"/>
</dbReference>
<dbReference type="SFLD" id="SFLDS00005">
    <property type="entry name" value="Isoprenoid_Synthase_Type_I"/>
    <property type="match status" value="1"/>
</dbReference>
<dbReference type="AlphaFoldDB" id="A0A2N3PXB5"/>
<comment type="caution">
    <text evidence="1">The sequence shown here is derived from an EMBL/GenBank/DDBJ whole genome shotgun (WGS) entry which is preliminary data.</text>
</comment>
<dbReference type="NCBIfam" id="TIGR03464">
    <property type="entry name" value="HpnC"/>
    <property type="match status" value="1"/>
</dbReference>
<dbReference type="RefSeq" id="WP_101250254.1">
    <property type="nucleotide sequence ID" value="NZ_PIUM01000007.1"/>
</dbReference>
<dbReference type="InterPro" id="IPR044843">
    <property type="entry name" value="Trans_IPPS_bact-type"/>
</dbReference>
<dbReference type="InterPro" id="IPR033904">
    <property type="entry name" value="Trans_IPPS_HH"/>
</dbReference>
<dbReference type="InterPro" id="IPR002060">
    <property type="entry name" value="Squ/phyt_synthse"/>
</dbReference>
<sequence>MMPDGTVEHASGKGSQDENFPVGSLLIAAPLRRHVHTFYRFARNADDVADATDLTAEEKLRRLDRMADVLNGAEGPDAPAAAMMRVSLRECAIDPIHCHELLDAFRQDATKTRYADWGELMDYCRLSAAPVGRYLLDLHGESRDTWPASDALCAALQVINHLQDCAKDFLKIDRVYIPADWMAEDGTGIEDLRRPAATPGLRRTLDRAVAATRPLVEQARRLPGGVKDRGLRAESAIIVALAERLLQRLDREDPLAKRVKLGPAAIAMAAAGGIFRSFLGGRS</sequence>
<accession>A0A2N3PXB5</accession>
<evidence type="ECO:0000313" key="2">
    <source>
        <dbReference type="Proteomes" id="UP000233293"/>
    </source>
</evidence>
<dbReference type="CDD" id="cd00683">
    <property type="entry name" value="Trans_IPPS_HH"/>
    <property type="match status" value="1"/>
</dbReference>
<keyword evidence="2" id="KW-1185">Reference proteome</keyword>
<dbReference type="OrthoDB" id="9807580at2"/>
<evidence type="ECO:0000313" key="1">
    <source>
        <dbReference type="EMBL" id="PKU25037.1"/>
    </source>
</evidence>
<gene>
    <name evidence="1" type="primary">hpnC</name>
    <name evidence="1" type="ORF">CWS72_09020</name>
</gene>
<dbReference type="Pfam" id="PF00494">
    <property type="entry name" value="SQS_PSY"/>
    <property type="match status" value="1"/>
</dbReference>
<dbReference type="GO" id="GO:0051996">
    <property type="term" value="F:squalene synthase [NAD(P)H] activity"/>
    <property type="evidence" value="ECO:0007669"/>
    <property type="project" value="InterPro"/>
</dbReference>
<proteinExistence type="predicted"/>